<dbReference type="GeneID" id="68112486"/>
<keyword evidence="3" id="KW-1185">Reference proteome</keyword>
<reference evidence="2 3" key="1">
    <citation type="journal article" date="2019" name="Sci. Rep.">
        <title>Nanopore sequencing improves the draft genome of the human pathogenic amoeba Naegleria fowleri.</title>
        <authorList>
            <person name="Liechti N."/>
            <person name="Schurch N."/>
            <person name="Bruggmann R."/>
            <person name="Wittwer M."/>
        </authorList>
    </citation>
    <scope>NUCLEOTIDE SEQUENCE [LARGE SCALE GENOMIC DNA]</scope>
    <source>
        <strain evidence="2 3">ATCC 30894</strain>
    </source>
</reference>
<gene>
    <name evidence="2" type="ORF">FDP41_005268</name>
</gene>
<feature type="compositionally biased region" description="Basic and acidic residues" evidence="1">
    <location>
        <begin position="42"/>
        <end position="51"/>
    </location>
</feature>
<protein>
    <submittedName>
        <fullName evidence="2">Uncharacterized protein</fullName>
    </submittedName>
</protein>
<feature type="region of interest" description="Disordered" evidence="1">
    <location>
        <begin position="25"/>
        <end position="51"/>
    </location>
</feature>
<name>A0A6A5BNU4_NAEFO</name>
<evidence type="ECO:0000313" key="3">
    <source>
        <dbReference type="Proteomes" id="UP000444721"/>
    </source>
</evidence>
<dbReference type="VEuPathDB" id="AmoebaDB:NF0110980"/>
<organism evidence="2 3">
    <name type="scientific">Naegleria fowleri</name>
    <name type="common">Brain eating amoeba</name>
    <dbReference type="NCBI Taxonomy" id="5763"/>
    <lineage>
        <taxon>Eukaryota</taxon>
        <taxon>Discoba</taxon>
        <taxon>Heterolobosea</taxon>
        <taxon>Tetramitia</taxon>
        <taxon>Eutetramitia</taxon>
        <taxon>Vahlkampfiidae</taxon>
        <taxon>Naegleria</taxon>
    </lineage>
</organism>
<dbReference type="VEuPathDB" id="AmoebaDB:FDP41_005268"/>
<proteinExistence type="predicted"/>
<evidence type="ECO:0000256" key="1">
    <source>
        <dbReference type="SAM" id="MobiDB-lite"/>
    </source>
</evidence>
<dbReference type="Proteomes" id="UP000444721">
    <property type="component" value="Unassembled WGS sequence"/>
</dbReference>
<comment type="caution">
    <text evidence="2">The sequence shown here is derived from an EMBL/GenBank/DDBJ whole genome shotgun (WGS) entry which is preliminary data.</text>
</comment>
<dbReference type="AlphaFoldDB" id="A0A6A5BNU4"/>
<sequence length="133" mass="15409">MSLFVRSSMNLMDFVQQQLPSNNHKKLLSPIDDQPLVQQPPKQKEESSCTRKSERREVIRVVENRRKLFIAHVKEKKHALDQIEKNVSATLSSKEWTSFHSKQGLYSCCYACQDVKCDFASPPVITPRRFCVV</sequence>
<evidence type="ECO:0000313" key="2">
    <source>
        <dbReference type="EMBL" id="KAF0975941.1"/>
    </source>
</evidence>
<dbReference type="RefSeq" id="XP_044560654.1">
    <property type="nucleotide sequence ID" value="XM_044708774.1"/>
</dbReference>
<dbReference type="OrthoDB" id="10377647at2759"/>
<dbReference type="EMBL" id="VFQX01000043">
    <property type="protein sequence ID" value="KAF0975941.1"/>
    <property type="molecule type" value="Genomic_DNA"/>
</dbReference>
<accession>A0A6A5BNU4</accession>